<dbReference type="Proteomes" id="UP000036987">
    <property type="component" value="Unassembled WGS sequence"/>
</dbReference>
<sequence length="96" mass="10769">MTVAKVFALATKLAGLLFTVSVTANSFAYSRFRKRNLNPFVSPIDESAEILADFNSGTVILNIDQHKCIVHSPHAPTFPFLNLFDWMHHPLPTRSK</sequence>
<evidence type="ECO:0000313" key="1">
    <source>
        <dbReference type="EMBL" id="KMZ67829.1"/>
    </source>
</evidence>
<reference evidence="2" key="1">
    <citation type="journal article" date="2016" name="Nature">
        <title>The genome of the seagrass Zostera marina reveals angiosperm adaptation to the sea.</title>
        <authorList>
            <person name="Olsen J.L."/>
            <person name="Rouze P."/>
            <person name="Verhelst B."/>
            <person name="Lin Y.-C."/>
            <person name="Bayer T."/>
            <person name="Collen J."/>
            <person name="Dattolo E."/>
            <person name="De Paoli E."/>
            <person name="Dittami S."/>
            <person name="Maumus F."/>
            <person name="Michel G."/>
            <person name="Kersting A."/>
            <person name="Lauritano C."/>
            <person name="Lohaus R."/>
            <person name="Toepel M."/>
            <person name="Tonon T."/>
            <person name="Vanneste K."/>
            <person name="Amirebrahimi M."/>
            <person name="Brakel J."/>
            <person name="Bostroem C."/>
            <person name="Chovatia M."/>
            <person name="Grimwood J."/>
            <person name="Jenkins J.W."/>
            <person name="Jueterbock A."/>
            <person name="Mraz A."/>
            <person name="Stam W.T."/>
            <person name="Tice H."/>
            <person name="Bornberg-Bauer E."/>
            <person name="Green P.J."/>
            <person name="Pearson G.A."/>
            <person name="Procaccini G."/>
            <person name="Duarte C.M."/>
            <person name="Schmutz J."/>
            <person name="Reusch T.B.H."/>
            <person name="Van de Peer Y."/>
        </authorList>
    </citation>
    <scope>NUCLEOTIDE SEQUENCE [LARGE SCALE GENOMIC DNA]</scope>
    <source>
        <strain evidence="2">cv. Finnish</strain>
    </source>
</reference>
<gene>
    <name evidence="1" type="ORF">ZOSMA_258G00270</name>
</gene>
<dbReference type="OrthoDB" id="65569at2759"/>
<protein>
    <submittedName>
        <fullName evidence="1">Uncharacterized protein</fullName>
    </submittedName>
</protein>
<dbReference type="AlphaFoldDB" id="A0A0K9PFT5"/>
<accession>A0A0K9PFT5</accession>
<comment type="caution">
    <text evidence="1">The sequence shown here is derived from an EMBL/GenBank/DDBJ whole genome shotgun (WGS) entry which is preliminary data.</text>
</comment>
<evidence type="ECO:0000313" key="2">
    <source>
        <dbReference type="Proteomes" id="UP000036987"/>
    </source>
</evidence>
<name>A0A0K9PFT5_ZOSMR</name>
<keyword evidence="2" id="KW-1185">Reference proteome</keyword>
<organism evidence="1 2">
    <name type="scientific">Zostera marina</name>
    <name type="common">Eelgrass</name>
    <dbReference type="NCBI Taxonomy" id="29655"/>
    <lineage>
        <taxon>Eukaryota</taxon>
        <taxon>Viridiplantae</taxon>
        <taxon>Streptophyta</taxon>
        <taxon>Embryophyta</taxon>
        <taxon>Tracheophyta</taxon>
        <taxon>Spermatophyta</taxon>
        <taxon>Magnoliopsida</taxon>
        <taxon>Liliopsida</taxon>
        <taxon>Zosteraceae</taxon>
        <taxon>Zostera</taxon>
    </lineage>
</organism>
<proteinExistence type="predicted"/>
<dbReference type="EMBL" id="LFYR01000884">
    <property type="protein sequence ID" value="KMZ67829.1"/>
    <property type="molecule type" value="Genomic_DNA"/>
</dbReference>
<dbReference type="STRING" id="29655.A0A0K9PFT5"/>